<comment type="caution">
    <text evidence="12">The sequence shown here is derived from an EMBL/GenBank/DDBJ whole genome shotgun (WGS) entry which is preliminary data.</text>
</comment>
<reference evidence="13" key="1">
    <citation type="journal article" date="2019" name="Int. J. Syst. Evol. Microbiol.">
        <title>The Global Catalogue of Microorganisms (GCM) 10K type strain sequencing project: providing services to taxonomists for standard genome sequencing and annotation.</title>
        <authorList>
            <consortium name="The Broad Institute Genomics Platform"/>
            <consortium name="The Broad Institute Genome Sequencing Center for Infectious Disease"/>
            <person name="Wu L."/>
            <person name="Ma J."/>
        </authorList>
    </citation>
    <scope>NUCLEOTIDE SEQUENCE [LARGE SCALE GENOMIC DNA]</scope>
    <source>
        <strain evidence="13">KLKA75</strain>
    </source>
</reference>
<dbReference type="RefSeq" id="WP_378252083.1">
    <property type="nucleotide sequence ID" value="NZ_JBHSIT010000001.1"/>
</dbReference>
<evidence type="ECO:0000256" key="9">
    <source>
        <dbReference type="SAM" id="MobiDB-lite"/>
    </source>
</evidence>
<dbReference type="EMBL" id="JBHSIT010000001">
    <property type="protein sequence ID" value="MFC4906380.1"/>
    <property type="molecule type" value="Genomic_DNA"/>
</dbReference>
<dbReference type="CDD" id="cd16917">
    <property type="entry name" value="HATPase_UhpB-NarQ-NarX-like"/>
    <property type="match status" value="1"/>
</dbReference>
<evidence type="ECO:0000256" key="8">
    <source>
        <dbReference type="ARBA" id="ARBA00023012"/>
    </source>
</evidence>
<keyword evidence="6 12" id="KW-0418">Kinase</keyword>
<feature type="transmembrane region" description="Helical" evidence="10">
    <location>
        <begin position="12"/>
        <end position="32"/>
    </location>
</feature>
<dbReference type="Pfam" id="PF02518">
    <property type="entry name" value="HATPase_c"/>
    <property type="match status" value="1"/>
</dbReference>
<dbReference type="PANTHER" id="PTHR24421:SF10">
    <property type="entry name" value="NITRATE_NITRITE SENSOR PROTEIN NARQ"/>
    <property type="match status" value="1"/>
</dbReference>
<dbReference type="Pfam" id="PF07730">
    <property type="entry name" value="HisKA_3"/>
    <property type="match status" value="1"/>
</dbReference>
<dbReference type="Gene3D" id="1.20.5.1930">
    <property type="match status" value="1"/>
</dbReference>
<dbReference type="SUPFAM" id="SSF55874">
    <property type="entry name" value="ATPase domain of HSP90 chaperone/DNA topoisomerase II/histidine kinase"/>
    <property type="match status" value="1"/>
</dbReference>
<feature type="transmembrane region" description="Helical" evidence="10">
    <location>
        <begin position="103"/>
        <end position="123"/>
    </location>
</feature>
<evidence type="ECO:0000313" key="12">
    <source>
        <dbReference type="EMBL" id="MFC4906380.1"/>
    </source>
</evidence>
<dbReference type="InterPro" id="IPR036890">
    <property type="entry name" value="HATPase_C_sf"/>
</dbReference>
<keyword evidence="3" id="KW-0597">Phosphoprotein</keyword>
<proteinExistence type="predicted"/>
<evidence type="ECO:0000256" key="3">
    <source>
        <dbReference type="ARBA" id="ARBA00022553"/>
    </source>
</evidence>
<keyword evidence="10" id="KW-0812">Transmembrane</keyword>
<evidence type="ECO:0000256" key="7">
    <source>
        <dbReference type="ARBA" id="ARBA00022840"/>
    </source>
</evidence>
<feature type="transmembrane region" description="Helical" evidence="10">
    <location>
        <begin position="67"/>
        <end position="91"/>
    </location>
</feature>
<gene>
    <name evidence="12" type="ORF">ACFPCY_03535</name>
</gene>
<keyword evidence="4" id="KW-0808">Transferase</keyword>
<keyword evidence="10" id="KW-1133">Transmembrane helix</keyword>
<feature type="transmembrane region" description="Helical" evidence="10">
    <location>
        <begin position="130"/>
        <end position="150"/>
    </location>
</feature>
<keyword evidence="10" id="KW-0472">Membrane</keyword>
<evidence type="ECO:0000256" key="10">
    <source>
        <dbReference type="SAM" id="Phobius"/>
    </source>
</evidence>
<dbReference type="PROSITE" id="PS50109">
    <property type="entry name" value="HIS_KIN"/>
    <property type="match status" value="1"/>
</dbReference>
<dbReference type="InterPro" id="IPR003594">
    <property type="entry name" value="HATPase_dom"/>
</dbReference>
<keyword evidence="7" id="KW-0067">ATP-binding</keyword>
<feature type="domain" description="Histidine kinase" evidence="11">
    <location>
        <begin position="299"/>
        <end position="390"/>
    </location>
</feature>
<sequence length="404" mass="42135">MTGGWKWRVPAGVVDAVLTLLVAGTVELMVNVADDPSDRPATPLAYALGATLALPVPLHRSRPMTSLLLASLLMTVYYASGAPGFSPIWVLGVPLFSAVLAGHLRWAIGITLFFFGYGYFAVINRGSAPVAALATFVQQWVLVTVVILLAEVVRSRRALAAENRERLRMAGVEKEREAARRAAEERLRIARDLHDTVAHGMATITVQSGAALRRLADRPPDDPVRQAVAAIRASSKESLAQLRATLGLLRGDEAGPRAPGLGRLPNLVDAVRSAGQPVEVAVSGTAVPLDAATDEAAYRILQESLTNVLRHAGDSATARISVDYSAGAVRVEIADDGRGGAAQGRDADPSGGGHGLTGMRERAEAVGGTLTAAPEADGGFRVVAVLPATPSGPLGTPGEVLQGE</sequence>
<protein>
    <recommendedName>
        <fullName evidence="2">histidine kinase</fullName>
        <ecNumber evidence="2">2.7.13.3</ecNumber>
    </recommendedName>
</protein>
<evidence type="ECO:0000256" key="4">
    <source>
        <dbReference type="ARBA" id="ARBA00022679"/>
    </source>
</evidence>
<evidence type="ECO:0000313" key="13">
    <source>
        <dbReference type="Proteomes" id="UP001595872"/>
    </source>
</evidence>
<dbReference type="PANTHER" id="PTHR24421">
    <property type="entry name" value="NITRATE/NITRITE SENSOR PROTEIN NARX-RELATED"/>
    <property type="match status" value="1"/>
</dbReference>
<accession>A0ABV9TQK8</accession>
<keyword evidence="5" id="KW-0547">Nucleotide-binding</keyword>
<comment type="catalytic activity">
    <reaction evidence="1">
        <text>ATP + protein L-histidine = ADP + protein N-phospho-L-histidine.</text>
        <dbReference type="EC" id="2.7.13.3"/>
    </reaction>
</comment>
<dbReference type="GO" id="GO:0016301">
    <property type="term" value="F:kinase activity"/>
    <property type="evidence" value="ECO:0007669"/>
    <property type="project" value="UniProtKB-KW"/>
</dbReference>
<feature type="transmembrane region" description="Helical" evidence="10">
    <location>
        <begin position="44"/>
        <end position="60"/>
    </location>
</feature>
<evidence type="ECO:0000259" key="11">
    <source>
        <dbReference type="PROSITE" id="PS50109"/>
    </source>
</evidence>
<dbReference type="InterPro" id="IPR005467">
    <property type="entry name" value="His_kinase_dom"/>
</dbReference>
<dbReference type="Gene3D" id="3.30.565.10">
    <property type="entry name" value="Histidine kinase-like ATPase, C-terminal domain"/>
    <property type="match status" value="1"/>
</dbReference>
<keyword evidence="13" id="KW-1185">Reference proteome</keyword>
<evidence type="ECO:0000256" key="1">
    <source>
        <dbReference type="ARBA" id="ARBA00000085"/>
    </source>
</evidence>
<dbReference type="InterPro" id="IPR011712">
    <property type="entry name" value="Sig_transdc_His_kin_sub3_dim/P"/>
</dbReference>
<dbReference type="InterPro" id="IPR050482">
    <property type="entry name" value="Sensor_HK_TwoCompSys"/>
</dbReference>
<dbReference type="Proteomes" id="UP001595872">
    <property type="component" value="Unassembled WGS sequence"/>
</dbReference>
<evidence type="ECO:0000256" key="2">
    <source>
        <dbReference type="ARBA" id="ARBA00012438"/>
    </source>
</evidence>
<dbReference type="EC" id="2.7.13.3" evidence="2"/>
<keyword evidence="8" id="KW-0902">Two-component regulatory system</keyword>
<feature type="region of interest" description="Disordered" evidence="9">
    <location>
        <begin position="337"/>
        <end position="358"/>
    </location>
</feature>
<name>A0ABV9TQK8_9ACTN</name>
<evidence type="ECO:0000256" key="5">
    <source>
        <dbReference type="ARBA" id="ARBA00022741"/>
    </source>
</evidence>
<evidence type="ECO:0000256" key="6">
    <source>
        <dbReference type="ARBA" id="ARBA00022777"/>
    </source>
</evidence>
<dbReference type="SMART" id="SM00387">
    <property type="entry name" value="HATPase_c"/>
    <property type="match status" value="1"/>
</dbReference>
<organism evidence="12 13">
    <name type="scientific">Actinomadura gamaensis</name>
    <dbReference type="NCBI Taxonomy" id="1763541"/>
    <lineage>
        <taxon>Bacteria</taxon>
        <taxon>Bacillati</taxon>
        <taxon>Actinomycetota</taxon>
        <taxon>Actinomycetes</taxon>
        <taxon>Streptosporangiales</taxon>
        <taxon>Thermomonosporaceae</taxon>
        <taxon>Actinomadura</taxon>
    </lineage>
</organism>